<evidence type="ECO:0008006" key="12">
    <source>
        <dbReference type="Google" id="ProtNLM"/>
    </source>
</evidence>
<feature type="transmembrane region" description="Helical" evidence="9">
    <location>
        <begin position="348"/>
        <end position="368"/>
    </location>
</feature>
<keyword evidence="5" id="KW-0029">Amino-acid transport</keyword>
<dbReference type="GeneID" id="25031605"/>
<feature type="region of interest" description="Disordered" evidence="8">
    <location>
        <begin position="537"/>
        <end position="558"/>
    </location>
</feature>
<evidence type="ECO:0000313" key="11">
    <source>
        <dbReference type="Proteomes" id="UP000016088"/>
    </source>
</evidence>
<evidence type="ECO:0000256" key="9">
    <source>
        <dbReference type="SAM" id="Phobius"/>
    </source>
</evidence>
<dbReference type="PANTHER" id="PTHR45649">
    <property type="entry name" value="AMINO-ACID PERMEASE BAT1"/>
    <property type="match status" value="1"/>
</dbReference>
<accession>S9R4Y0</accession>
<comment type="subcellular location">
    <subcellularLocation>
        <location evidence="1">Membrane</location>
        <topology evidence="1">Multi-pass membrane protein</topology>
    </subcellularLocation>
</comment>
<dbReference type="GO" id="GO:0015101">
    <property type="term" value="F:organic cation transmembrane transporter activity"/>
    <property type="evidence" value="ECO:0007669"/>
    <property type="project" value="UniProtKB-ARBA"/>
</dbReference>
<feature type="region of interest" description="Disordered" evidence="8">
    <location>
        <begin position="1"/>
        <end position="25"/>
    </location>
</feature>
<feature type="transmembrane region" description="Helical" evidence="9">
    <location>
        <begin position="133"/>
        <end position="152"/>
    </location>
</feature>
<reference evidence="10 11" key="1">
    <citation type="journal article" date="2011" name="Science">
        <title>Comparative functional genomics of the fission yeasts.</title>
        <authorList>
            <person name="Rhind N."/>
            <person name="Chen Z."/>
            <person name="Yassour M."/>
            <person name="Thompson D.A."/>
            <person name="Haas B.J."/>
            <person name="Habib N."/>
            <person name="Wapinski I."/>
            <person name="Roy S."/>
            <person name="Lin M.F."/>
            <person name="Heiman D.I."/>
            <person name="Young S.K."/>
            <person name="Furuya K."/>
            <person name="Guo Y."/>
            <person name="Pidoux A."/>
            <person name="Chen H.M."/>
            <person name="Robbertse B."/>
            <person name="Goldberg J.M."/>
            <person name="Aoki K."/>
            <person name="Bayne E.H."/>
            <person name="Berlin A.M."/>
            <person name="Desjardins C.A."/>
            <person name="Dobbs E."/>
            <person name="Dukaj L."/>
            <person name="Fan L."/>
            <person name="FitzGerald M.G."/>
            <person name="French C."/>
            <person name="Gujja S."/>
            <person name="Hansen K."/>
            <person name="Keifenheim D."/>
            <person name="Levin J.Z."/>
            <person name="Mosher R.A."/>
            <person name="Mueller C.A."/>
            <person name="Pfiffner J."/>
            <person name="Priest M."/>
            <person name="Russ C."/>
            <person name="Smialowska A."/>
            <person name="Swoboda P."/>
            <person name="Sykes S.M."/>
            <person name="Vaughn M."/>
            <person name="Vengrova S."/>
            <person name="Yoder R."/>
            <person name="Zeng Q."/>
            <person name="Allshire R."/>
            <person name="Baulcombe D."/>
            <person name="Birren B.W."/>
            <person name="Brown W."/>
            <person name="Ekwall K."/>
            <person name="Kellis M."/>
            <person name="Leatherwood J."/>
            <person name="Levin H."/>
            <person name="Margalit H."/>
            <person name="Martienssen R."/>
            <person name="Nieduszynski C.A."/>
            <person name="Spatafora J.W."/>
            <person name="Friedman N."/>
            <person name="Dalgaard J.Z."/>
            <person name="Baumann P."/>
            <person name="Niki H."/>
            <person name="Regev A."/>
            <person name="Nusbaum C."/>
        </authorList>
    </citation>
    <scope>NUCLEOTIDE SEQUENCE [LARGE SCALE GENOMIC DNA]</scope>
    <source>
        <strain evidence="11">yFS286</strain>
    </source>
</reference>
<feature type="transmembrane region" description="Helical" evidence="9">
    <location>
        <begin position="263"/>
        <end position="284"/>
    </location>
</feature>
<feature type="transmembrane region" description="Helical" evidence="9">
    <location>
        <begin position="432"/>
        <end position="451"/>
    </location>
</feature>
<feature type="transmembrane region" description="Helical" evidence="9">
    <location>
        <begin position="224"/>
        <end position="243"/>
    </location>
</feature>
<dbReference type="OrthoDB" id="4476201at2759"/>
<dbReference type="RefSeq" id="XP_013016575.1">
    <property type="nucleotide sequence ID" value="XM_013161121.1"/>
</dbReference>
<keyword evidence="6 9" id="KW-1133">Transmembrane helix</keyword>
<evidence type="ECO:0000256" key="6">
    <source>
        <dbReference type="ARBA" id="ARBA00022989"/>
    </source>
</evidence>
<dbReference type="EMBL" id="KE503206">
    <property type="protein sequence ID" value="EPX73405.1"/>
    <property type="molecule type" value="Genomic_DNA"/>
</dbReference>
<keyword evidence="3" id="KW-0813">Transport</keyword>
<feature type="transmembrane region" description="Helical" evidence="9">
    <location>
        <begin position="471"/>
        <end position="490"/>
    </location>
</feature>
<gene>
    <name evidence="10" type="ORF">SOCG_02630</name>
</gene>
<dbReference type="GO" id="GO:0006865">
    <property type="term" value="P:amino acid transport"/>
    <property type="evidence" value="ECO:0007669"/>
    <property type="project" value="UniProtKB-KW"/>
</dbReference>
<dbReference type="PANTHER" id="PTHR45649:SF52">
    <property type="entry name" value="AMINO ACID PERMEASE"/>
    <property type="match status" value="1"/>
</dbReference>
<dbReference type="FunFam" id="1.20.1740.10:FF:000046">
    <property type="entry name" value="Amino-acid permease, putative"/>
    <property type="match status" value="1"/>
</dbReference>
<dbReference type="Proteomes" id="UP000016088">
    <property type="component" value="Unassembled WGS sequence"/>
</dbReference>
<dbReference type="PIRSF" id="PIRSF006060">
    <property type="entry name" value="AA_transporter"/>
    <property type="match status" value="1"/>
</dbReference>
<dbReference type="GO" id="GO:0016020">
    <property type="term" value="C:membrane"/>
    <property type="evidence" value="ECO:0007669"/>
    <property type="project" value="UniProtKB-SubCell"/>
</dbReference>
<dbReference type="VEuPathDB" id="FungiDB:SOCG_02630"/>
<feature type="transmembrane region" description="Helical" evidence="9">
    <location>
        <begin position="502"/>
        <end position="523"/>
    </location>
</feature>
<dbReference type="AlphaFoldDB" id="S9R4Y0"/>
<evidence type="ECO:0000256" key="7">
    <source>
        <dbReference type="ARBA" id="ARBA00023136"/>
    </source>
</evidence>
<dbReference type="Pfam" id="PF13520">
    <property type="entry name" value="AA_permease_2"/>
    <property type="match status" value="1"/>
</dbReference>
<evidence type="ECO:0000256" key="4">
    <source>
        <dbReference type="ARBA" id="ARBA00022692"/>
    </source>
</evidence>
<dbReference type="OMA" id="WAWLIAI"/>
<protein>
    <recommendedName>
        <fullName evidence="12">Amino acid permease</fullName>
    </recommendedName>
</protein>
<dbReference type="InterPro" id="IPR002293">
    <property type="entry name" value="AA/rel_permease1"/>
</dbReference>
<evidence type="ECO:0000256" key="1">
    <source>
        <dbReference type="ARBA" id="ARBA00004141"/>
    </source>
</evidence>
<keyword evidence="7 9" id="KW-0472">Membrane</keyword>
<evidence type="ECO:0000256" key="8">
    <source>
        <dbReference type="SAM" id="MobiDB-lite"/>
    </source>
</evidence>
<evidence type="ECO:0000313" key="10">
    <source>
        <dbReference type="EMBL" id="EPX73405.1"/>
    </source>
</evidence>
<organism evidence="10 11">
    <name type="scientific">Schizosaccharomyces octosporus (strain yFS286)</name>
    <name type="common">Fission yeast</name>
    <name type="synonym">Octosporomyces octosporus</name>
    <dbReference type="NCBI Taxonomy" id="483514"/>
    <lineage>
        <taxon>Eukaryota</taxon>
        <taxon>Fungi</taxon>
        <taxon>Dikarya</taxon>
        <taxon>Ascomycota</taxon>
        <taxon>Taphrinomycotina</taxon>
        <taxon>Schizosaccharomycetes</taxon>
        <taxon>Schizosaccharomycetales</taxon>
        <taxon>Schizosaccharomycetaceae</taxon>
        <taxon>Schizosaccharomyces</taxon>
    </lineage>
</organism>
<dbReference type="eggNOG" id="KOG1289">
    <property type="taxonomic scope" value="Eukaryota"/>
</dbReference>
<dbReference type="Gene3D" id="1.20.1740.10">
    <property type="entry name" value="Amino acid/polyamine transporter I"/>
    <property type="match status" value="1"/>
</dbReference>
<proteinExistence type="inferred from homology"/>
<name>S9R4Y0_SCHOY</name>
<feature type="transmembrane region" description="Helical" evidence="9">
    <location>
        <begin position="102"/>
        <end position="121"/>
    </location>
</feature>
<keyword evidence="4 9" id="KW-0812">Transmembrane</keyword>
<feature type="transmembrane region" description="Helical" evidence="9">
    <location>
        <begin position="406"/>
        <end position="426"/>
    </location>
</feature>
<feature type="transmembrane region" description="Helical" evidence="9">
    <location>
        <begin position="192"/>
        <end position="212"/>
    </location>
</feature>
<sequence>MASCTPMEIHSMGSESKKNSFNNEEKKPVVTESIIDTKITRVTSEENVDDPEELADLGYKQEFRRQLSLFGIFSIAFSVLGLLPSVASTLSFSLSYVGTPGLLWAWLIAIFFLICIALSMAEICSALPTSGGLYYAAAVFAPEGWGPLASWITGWSNYIGNVIGQPSVNSSAASMILGAVSINRPSYSPSNYQVFLLSVGIQCMHCFLASLPTKYISKINRVNTFINILFLFIAAFAIIGYAAKDDKFTHGTYPWREIKNTTNWPNGFAVLLSFNGAIWTMSGYDAPFHLSEECAKASVNAPKAIVLTAVIGGIVGWLMQVLVSYTIVDVHALMTGSGNMWTNYLSQVMPKRAAVAILSLTIFSTLMMGQSSLIASSRIAYSYARDGILPFSGWIGKVNYQTKTPVNAVLCNGIISFCILFLLFAGSETSSAVFSVGAVAAFSAFTIPIFIRVFCMKDSEFHRGPWNLGKYSRPIGALACAFVALMIPVLCFPNDKNPSPKTMNWTCLVYGGPIFLTLLWYAISARKWFKGPKASETFKGESNDSPPSIPEFFDGTEK</sequence>
<evidence type="ECO:0000256" key="3">
    <source>
        <dbReference type="ARBA" id="ARBA00022448"/>
    </source>
</evidence>
<dbReference type="HOGENOM" id="CLU_004495_0_3_1"/>
<keyword evidence="11" id="KW-1185">Reference proteome</keyword>
<feature type="compositionally biased region" description="Basic and acidic residues" evidence="8">
    <location>
        <begin position="15"/>
        <end position="25"/>
    </location>
</feature>
<evidence type="ECO:0000256" key="2">
    <source>
        <dbReference type="ARBA" id="ARBA00009523"/>
    </source>
</evidence>
<feature type="transmembrane region" description="Helical" evidence="9">
    <location>
        <begin position="67"/>
        <end position="90"/>
    </location>
</feature>
<comment type="similarity">
    <text evidence="2">Belongs to the amino acid-polyamine-organocation (APC) superfamily.</text>
</comment>
<feature type="transmembrane region" description="Helical" evidence="9">
    <location>
        <begin position="305"/>
        <end position="328"/>
    </location>
</feature>
<evidence type="ECO:0000256" key="5">
    <source>
        <dbReference type="ARBA" id="ARBA00022970"/>
    </source>
</evidence>